<comment type="caution">
    <text evidence="5">The sequence shown here is derived from an EMBL/GenBank/DDBJ whole genome shotgun (WGS) entry which is preliminary data.</text>
</comment>
<keyword evidence="6" id="KW-1185">Reference proteome</keyword>
<dbReference type="Pfam" id="PF18052">
    <property type="entry name" value="Rx_N"/>
    <property type="match status" value="1"/>
</dbReference>
<keyword evidence="1" id="KW-0677">Repeat</keyword>
<dbReference type="GO" id="GO:0006952">
    <property type="term" value="P:defense response"/>
    <property type="evidence" value="ECO:0007669"/>
    <property type="project" value="UniProtKB-KW"/>
</dbReference>
<dbReference type="GO" id="GO:0000166">
    <property type="term" value="F:nucleotide binding"/>
    <property type="evidence" value="ECO:0007669"/>
    <property type="project" value="UniProtKB-KW"/>
</dbReference>
<dbReference type="STRING" id="3818.A0A445CRZ4"/>
<evidence type="ECO:0000256" key="1">
    <source>
        <dbReference type="ARBA" id="ARBA00022737"/>
    </source>
</evidence>
<sequence>MANALVGGALFSDFNNVVFNRFITTDAVNLVLGKKLGPDLVERLKIFLLAAEALVGDVEYKQLDNPSVREWLNSMRDVVYVANDLLDAILTKAATRKDVRSF</sequence>
<evidence type="ECO:0000313" key="6">
    <source>
        <dbReference type="Proteomes" id="UP000289738"/>
    </source>
</evidence>
<evidence type="ECO:0000256" key="3">
    <source>
        <dbReference type="ARBA" id="ARBA00022821"/>
    </source>
</evidence>
<keyword evidence="2" id="KW-0547">Nucleotide-binding</keyword>
<dbReference type="InterPro" id="IPR041118">
    <property type="entry name" value="Rx_N"/>
</dbReference>
<dbReference type="AlphaFoldDB" id="A0A445CRZ4"/>
<reference evidence="5 6" key="1">
    <citation type="submission" date="2019-01" db="EMBL/GenBank/DDBJ databases">
        <title>Sequencing of cultivated peanut Arachis hypogaea provides insights into genome evolution and oil improvement.</title>
        <authorList>
            <person name="Chen X."/>
        </authorList>
    </citation>
    <scope>NUCLEOTIDE SEQUENCE [LARGE SCALE GENOMIC DNA]</scope>
    <source>
        <strain evidence="6">cv. Fuhuasheng</strain>
        <tissue evidence="5">Leaves</tissue>
    </source>
</reference>
<organism evidence="5 6">
    <name type="scientific">Arachis hypogaea</name>
    <name type="common">Peanut</name>
    <dbReference type="NCBI Taxonomy" id="3818"/>
    <lineage>
        <taxon>Eukaryota</taxon>
        <taxon>Viridiplantae</taxon>
        <taxon>Streptophyta</taxon>
        <taxon>Embryophyta</taxon>
        <taxon>Tracheophyta</taxon>
        <taxon>Spermatophyta</taxon>
        <taxon>Magnoliopsida</taxon>
        <taxon>eudicotyledons</taxon>
        <taxon>Gunneridae</taxon>
        <taxon>Pentapetalae</taxon>
        <taxon>rosids</taxon>
        <taxon>fabids</taxon>
        <taxon>Fabales</taxon>
        <taxon>Fabaceae</taxon>
        <taxon>Papilionoideae</taxon>
        <taxon>50 kb inversion clade</taxon>
        <taxon>dalbergioids sensu lato</taxon>
        <taxon>Dalbergieae</taxon>
        <taxon>Pterocarpus clade</taxon>
        <taxon>Arachis</taxon>
    </lineage>
</organism>
<feature type="domain" description="Disease resistance N-terminal" evidence="4">
    <location>
        <begin position="39"/>
        <end position="98"/>
    </location>
</feature>
<proteinExistence type="predicted"/>
<evidence type="ECO:0000313" key="5">
    <source>
        <dbReference type="EMBL" id="RYR53687.1"/>
    </source>
</evidence>
<accession>A0A445CRZ4</accession>
<keyword evidence="3" id="KW-0611">Plant defense</keyword>
<gene>
    <name evidence="5" type="ORF">Ahy_A06g028904</name>
</gene>
<dbReference type="EMBL" id="SDMP01000006">
    <property type="protein sequence ID" value="RYR53687.1"/>
    <property type="molecule type" value="Genomic_DNA"/>
</dbReference>
<name>A0A445CRZ4_ARAHY</name>
<protein>
    <recommendedName>
        <fullName evidence="4">Disease resistance N-terminal domain-containing protein</fullName>
    </recommendedName>
</protein>
<dbReference type="Gene3D" id="1.20.5.4130">
    <property type="match status" value="1"/>
</dbReference>
<evidence type="ECO:0000259" key="4">
    <source>
        <dbReference type="Pfam" id="PF18052"/>
    </source>
</evidence>
<evidence type="ECO:0000256" key="2">
    <source>
        <dbReference type="ARBA" id="ARBA00022741"/>
    </source>
</evidence>
<dbReference type="Proteomes" id="UP000289738">
    <property type="component" value="Chromosome A06"/>
</dbReference>